<keyword evidence="4 7" id="KW-1133">Transmembrane helix</keyword>
<comment type="similarity">
    <text evidence="7">Belongs to the DHHC palmitoyltransferase family.</text>
</comment>
<keyword evidence="6 7" id="KW-0012">Acyltransferase</keyword>
<sequence>MKHETFWFTQVDEETDQQLKRITPFMKDRYIPDQSTHEQVIQQIAILNAFAASRNLRFVEVDRFQRLNYCYICRLIKPDRTHHCMSCGHCVVKYDHHCPWINKCVSYNNYKFFLLYLFYGCLCIIWSLSTSLESIVRFFVNANWSEEWFDFLQIFVCVTTQMGFGYYPLGELLWYHYKLIKVNETTCEQAKIANILNDPKADFNVGLYRNVRAVFGWGLWLIPVTTQVADGLHFPVRYSDAAIGPKYILKAEYDKKNTK</sequence>
<dbReference type="AlphaFoldDB" id="A0ABD6EA38"/>
<evidence type="ECO:0000256" key="4">
    <source>
        <dbReference type="ARBA" id="ARBA00022989"/>
    </source>
</evidence>
<evidence type="ECO:0000259" key="8">
    <source>
        <dbReference type="Pfam" id="PF01529"/>
    </source>
</evidence>
<accession>A0ABD6EA38</accession>
<evidence type="ECO:0000313" key="9">
    <source>
        <dbReference type="EMBL" id="MFH4976066.1"/>
    </source>
</evidence>
<keyword evidence="3 7" id="KW-0812">Transmembrane</keyword>
<evidence type="ECO:0000256" key="1">
    <source>
        <dbReference type="ARBA" id="ARBA00004141"/>
    </source>
</evidence>
<dbReference type="PROSITE" id="PS50216">
    <property type="entry name" value="DHHC"/>
    <property type="match status" value="1"/>
</dbReference>
<dbReference type="EMBL" id="JBGFUD010001288">
    <property type="protein sequence ID" value="MFH4976066.1"/>
    <property type="molecule type" value="Genomic_DNA"/>
</dbReference>
<keyword evidence="2 7" id="KW-0808">Transferase</keyword>
<dbReference type="Proteomes" id="UP001608902">
    <property type="component" value="Unassembled WGS sequence"/>
</dbReference>
<feature type="transmembrane region" description="Helical" evidence="7">
    <location>
        <begin position="148"/>
        <end position="169"/>
    </location>
</feature>
<gene>
    <name evidence="9" type="ORF">AB6A40_002775</name>
</gene>
<dbReference type="GO" id="GO:0019706">
    <property type="term" value="F:protein-cysteine S-palmitoyltransferase activity"/>
    <property type="evidence" value="ECO:0007669"/>
    <property type="project" value="UniProtKB-EC"/>
</dbReference>
<comment type="caution">
    <text evidence="9">The sequence shown here is derived from an EMBL/GenBank/DDBJ whole genome shotgun (WGS) entry which is preliminary data.</text>
</comment>
<comment type="domain">
    <text evidence="7">The DHHC domain is required for palmitoyltransferase activity.</text>
</comment>
<dbReference type="PANTHER" id="PTHR22883">
    <property type="entry name" value="ZINC FINGER DHHC DOMAIN CONTAINING PROTEIN"/>
    <property type="match status" value="1"/>
</dbReference>
<evidence type="ECO:0000256" key="6">
    <source>
        <dbReference type="ARBA" id="ARBA00023315"/>
    </source>
</evidence>
<keyword evidence="10" id="KW-1185">Reference proteome</keyword>
<feature type="domain" description="Palmitoyltransferase DHHC" evidence="8">
    <location>
        <begin position="65"/>
        <end position="191"/>
    </location>
</feature>
<protein>
    <recommendedName>
        <fullName evidence="7">Palmitoyltransferase</fullName>
        <ecNumber evidence="7">2.3.1.225</ecNumber>
    </recommendedName>
</protein>
<dbReference type="PANTHER" id="PTHR22883:SF452">
    <property type="entry name" value="PALMITOYLTRANSFERASE"/>
    <property type="match status" value="1"/>
</dbReference>
<evidence type="ECO:0000256" key="2">
    <source>
        <dbReference type="ARBA" id="ARBA00022679"/>
    </source>
</evidence>
<organism evidence="9 10">
    <name type="scientific">Gnathostoma spinigerum</name>
    <dbReference type="NCBI Taxonomy" id="75299"/>
    <lineage>
        <taxon>Eukaryota</taxon>
        <taxon>Metazoa</taxon>
        <taxon>Ecdysozoa</taxon>
        <taxon>Nematoda</taxon>
        <taxon>Chromadorea</taxon>
        <taxon>Rhabditida</taxon>
        <taxon>Spirurina</taxon>
        <taxon>Gnathostomatomorpha</taxon>
        <taxon>Gnathostomatoidea</taxon>
        <taxon>Gnathostomatidae</taxon>
        <taxon>Gnathostoma</taxon>
    </lineage>
</organism>
<comment type="catalytic activity">
    <reaction evidence="7">
        <text>L-cysteinyl-[protein] + hexadecanoyl-CoA = S-hexadecanoyl-L-cysteinyl-[protein] + CoA</text>
        <dbReference type="Rhea" id="RHEA:36683"/>
        <dbReference type="Rhea" id="RHEA-COMP:10131"/>
        <dbReference type="Rhea" id="RHEA-COMP:11032"/>
        <dbReference type="ChEBI" id="CHEBI:29950"/>
        <dbReference type="ChEBI" id="CHEBI:57287"/>
        <dbReference type="ChEBI" id="CHEBI:57379"/>
        <dbReference type="ChEBI" id="CHEBI:74151"/>
        <dbReference type="EC" id="2.3.1.225"/>
    </reaction>
</comment>
<evidence type="ECO:0000313" key="10">
    <source>
        <dbReference type="Proteomes" id="UP001608902"/>
    </source>
</evidence>
<comment type="subcellular location">
    <subcellularLocation>
        <location evidence="1">Membrane</location>
        <topology evidence="1">Multi-pass membrane protein</topology>
    </subcellularLocation>
</comment>
<dbReference type="EC" id="2.3.1.225" evidence="7"/>
<reference evidence="9 10" key="1">
    <citation type="submission" date="2024-08" db="EMBL/GenBank/DDBJ databases">
        <title>Gnathostoma spinigerum genome.</title>
        <authorList>
            <person name="Gonzalez-Bertolin B."/>
            <person name="Monzon S."/>
            <person name="Zaballos A."/>
            <person name="Jimenez P."/>
            <person name="Dekumyoy P."/>
            <person name="Varona S."/>
            <person name="Cuesta I."/>
            <person name="Sumanam S."/>
            <person name="Adisakwattana P."/>
            <person name="Gasser R.B."/>
            <person name="Hernandez-Gonzalez A."/>
            <person name="Young N.D."/>
            <person name="Perteguer M.J."/>
        </authorList>
    </citation>
    <scope>NUCLEOTIDE SEQUENCE [LARGE SCALE GENOMIC DNA]</scope>
    <source>
        <strain evidence="9">AL3</strain>
        <tissue evidence="9">Liver</tissue>
    </source>
</reference>
<evidence type="ECO:0000256" key="3">
    <source>
        <dbReference type="ARBA" id="ARBA00022692"/>
    </source>
</evidence>
<proteinExistence type="inferred from homology"/>
<evidence type="ECO:0000256" key="5">
    <source>
        <dbReference type="ARBA" id="ARBA00023136"/>
    </source>
</evidence>
<dbReference type="InterPro" id="IPR039859">
    <property type="entry name" value="PFA4/ZDH16/20/ERF2-like"/>
</dbReference>
<keyword evidence="5 7" id="KW-0472">Membrane</keyword>
<name>A0ABD6EA38_9BILA</name>
<feature type="transmembrane region" description="Helical" evidence="7">
    <location>
        <begin position="110"/>
        <end position="128"/>
    </location>
</feature>
<evidence type="ECO:0000256" key="7">
    <source>
        <dbReference type="RuleBase" id="RU079119"/>
    </source>
</evidence>
<dbReference type="GO" id="GO:0016020">
    <property type="term" value="C:membrane"/>
    <property type="evidence" value="ECO:0007669"/>
    <property type="project" value="UniProtKB-SubCell"/>
</dbReference>
<dbReference type="InterPro" id="IPR001594">
    <property type="entry name" value="Palmitoyltrfase_DHHC"/>
</dbReference>
<dbReference type="Pfam" id="PF01529">
    <property type="entry name" value="DHHC"/>
    <property type="match status" value="1"/>
</dbReference>